<dbReference type="GO" id="GO:0003723">
    <property type="term" value="F:RNA binding"/>
    <property type="evidence" value="ECO:0007669"/>
    <property type="project" value="InterPro"/>
</dbReference>
<sequence>MWSKSGFSSSAFCEAALVDMYAKCGDVPNARKVLDGITCPDTICSSSMVACYHRVGRYQEALALFSRMDKMGSATDQVSKMATGGAGPAPAFSMLES</sequence>
<keyword evidence="1" id="KW-0677">Repeat</keyword>
<evidence type="ECO:0000313" key="5">
    <source>
        <dbReference type="Proteomes" id="UP000007015"/>
    </source>
</evidence>
<reference evidence="4 5" key="1">
    <citation type="journal article" date="2005" name="PLoS Biol.">
        <title>The genomes of Oryza sativa: a history of duplications.</title>
        <authorList>
            <person name="Yu J."/>
            <person name="Wang J."/>
            <person name="Lin W."/>
            <person name="Li S."/>
            <person name="Li H."/>
            <person name="Zhou J."/>
            <person name="Ni P."/>
            <person name="Dong W."/>
            <person name="Hu S."/>
            <person name="Zeng C."/>
            <person name="Zhang J."/>
            <person name="Zhang Y."/>
            <person name="Li R."/>
            <person name="Xu Z."/>
            <person name="Li S."/>
            <person name="Li X."/>
            <person name="Zheng H."/>
            <person name="Cong L."/>
            <person name="Lin L."/>
            <person name="Yin J."/>
            <person name="Geng J."/>
            <person name="Li G."/>
            <person name="Shi J."/>
            <person name="Liu J."/>
            <person name="Lv H."/>
            <person name="Li J."/>
            <person name="Wang J."/>
            <person name="Deng Y."/>
            <person name="Ran L."/>
            <person name="Shi X."/>
            <person name="Wang X."/>
            <person name="Wu Q."/>
            <person name="Li C."/>
            <person name="Ren X."/>
            <person name="Wang J."/>
            <person name="Wang X."/>
            <person name="Li D."/>
            <person name="Liu D."/>
            <person name="Zhang X."/>
            <person name="Ji Z."/>
            <person name="Zhao W."/>
            <person name="Sun Y."/>
            <person name="Zhang Z."/>
            <person name="Bao J."/>
            <person name="Han Y."/>
            <person name="Dong L."/>
            <person name="Ji J."/>
            <person name="Chen P."/>
            <person name="Wu S."/>
            <person name="Liu J."/>
            <person name="Xiao Y."/>
            <person name="Bu D."/>
            <person name="Tan J."/>
            <person name="Yang L."/>
            <person name="Ye C."/>
            <person name="Zhang J."/>
            <person name="Xu J."/>
            <person name="Zhou Y."/>
            <person name="Yu Y."/>
            <person name="Zhang B."/>
            <person name="Zhuang S."/>
            <person name="Wei H."/>
            <person name="Liu B."/>
            <person name="Lei M."/>
            <person name="Yu H."/>
            <person name="Li Y."/>
            <person name="Xu H."/>
            <person name="Wei S."/>
            <person name="He X."/>
            <person name="Fang L."/>
            <person name="Zhang Z."/>
            <person name="Zhang Y."/>
            <person name="Huang X."/>
            <person name="Su Z."/>
            <person name="Tong W."/>
            <person name="Li J."/>
            <person name="Tong Z."/>
            <person name="Li S."/>
            <person name="Ye J."/>
            <person name="Wang L."/>
            <person name="Fang L."/>
            <person name="Lei T."/>
            <person name="Chen C."/>
            <person name="Chen H."/>
            <person name="Xu Z."/>
            <person name="Li H."/>
            <person name="Huang H."/>
            <person name="Zhang F."/>
            <person name="Xu H."/>
            <person name="Li N."/>
            <person name="Zhao C."/>
            <person name="Li S."/>
            <person name="Dong L."/>
            <person name="Huang Y."/>
            <person name="Li L."/>
            <person name="Xi Y."/>
            <person name="Qi Q."/>
            <person name="Li W."/>
            <person name="Zhang B."/>
            <person name="Hu W."/>
            <person name="Zhang Y."/>
            <person name="Tian X."/>
            <person name="Jiao Y."/>
            <person name="Liang X."/>
            <person name="Jin J."/>
            <person name="Gao L."/>
            <person name="Zheng W."/>
            <person name="Hao B."/>
            <person name="Liu S."/>
            <person name="Wang W."/>
            <person name="Yuan L."/>
            <person name="Cao M."/>
            <person name="McDermott J."/>
            <person name="Samudrala R."/>
            <person name="Wang J."/>
            <person name="Wong G.K."/>
            <person name="Yang H."/>
        </authorList>
    </citation>
    <scope>NUCLEOTIDE SEQUENCE [LARGE SCALE GENOMIC DNA]</scope>
    <source>
        <strain evidence="5">cv. 93-11</strain>
    </source>
</reference>
<dbReference type="AlphaFoldDB" id="B8AWM7"/>
<dbReference type="InterPro" id="IPR011990">
    <property type="entry name" value="TPR-like_helical_dom_sf"/>
</dbReference>
<dbReference type="Gene3D" id="1.25.40.10">
    <property type="entry name" value="Tetratricopeptide repeat domain"/>
    <property type="match status" value="1"/>
</dbReference>
<evidence type="ECO:0000313" key="4">
    <source>
        <dbReference type="EMBL" id="EEC78988.1"/>
    </source>
</evidence>
<protein>
    <submittedName>
        <fullName evidence="4">Uncharacterized protein</fullName>
    </submittedName>
</protein>
<evidence type="ECO:0000256" key="3">
    <source>
        <dbReference type="PROSITE-ProRule" id="PRU00708"/>
    </source>
</evidence>
<keyword evidence="2" id="KW-0809">Transit peptide</keyword>
<dbReference type="Proteomes" id="UP000007015">
    <property type="component" value="Chromosome 5"/>
</dbReference>
<dbReference type="NCBIfam" id="TIGR00756">
    <property type="entry name" value="PPR"/>
    <property type="match status" value="1"/>
</dbReference>
<keyword evidence="5" id="KW-1185">Reference proteome</keyword>
<dbReference type="InterPro" id="IPR002885">
    <property type="entry name" value="PPR_rpt"/>
</dbReference>
<dbReference type="HOGENOM" id="CLU_2350462_0_0_1"/>
<dbReference type="InterPro" id="IPR046960">
    <property type="entry name" value="PPR_At4g14850-like_plant"/>
</dbReference>
<proteinExistence type="predicted"/>
<dbReference type="PROSITE" id="PS51375">
    <property type="entry name" value="PPR"/>
    <property type="match status" value="1"/>
</dbReference>
<dbReference type="EMBL" id="CM000130">
    <property type="protein sequence ID" value="EEC78988.1"/>
    <property type="molecule type" value="Genomic_DNA"/>
</dbReference>
<evidence type="ECO:0000256" key="2">
    <source>
        <dbReference type="ARBA" id="ARBA00022946"/>
    </source>
</evidence>
<dbReference type="OMA" id="FSENGCF"/>
<organism evidence="4 5">
    <name type="scientific">Oryza sativa subsp. indica</name>
    <name type="common">Rice</name>
    <dbReference type="NCBI Taxonomy" id="39946"/>
    <lineage>
        <taxon>Eukaryota</taxon>
        <taxon>Viridiplantae</taxon>
        <taxon>Streptophyta</taxon>
        <taxon>Embryophyta</taxon>
        <taxon>Tracheophyta</taxon>
        <taxon>Spermatophyta</taxon>
        <taxon>Magnoliopsida</taxon>
        <taxon>Liliopsida</taxon>
        <taxon>Poales</taxon>
        <taxon>Poaceae</taxon>
        <taxon>BOP clade</taxon>
        <taxon>Oryzoideae</taxon>
        <taxon>Oryzeae</taxon>
        <taxon>Oryzinae</taxon>
        <taxon>Oryza</taxon>
        <taxon>Oryza sativa</taxon>
    </lineage>
</organism>
<dbReference type="Pfam" id="PF01535">
    <property type="entry name" value="PPR"/>
    <property type="match status" value="2"/>
</dbReference>
<dbReference type="Gramene" id="BGIOSGA019628-TA">
    <property type="protein sequence ID" value="BGIOSGA019628-PA"/>
    <property type="gene ID" value="BGIOSGA019628"/>
</dbReference>
<dbReference type="GO" id="GO:0009451">
    <property type="term" value="P:RNA modification"/>
    <property type="evidence" value="ECO:0007669"/>
    <property type="project" value="InterPro"/>
</dbReference>
<gene>
    <name evidence="4" type="ORF">OsI_19478</name>
</gene>
<feature type="repeat" description="PPR" evidence="3">
    <location>
        <begin position="41"/>
        <end position="75"/>
    </location>
</feature>
<dbReference type="STRING" id="39946.B8AWM7"/>
<name>B8AWM7_ORYSI</name>
<accession>B8AWM7</accession>
<dbReference type="PANTHER" id="PTHR47926">
    <property type="entry name" value="PENTATRICOPEPTIDE REPEAT-CONTAINING PROTEIN"/>
    <property type="match status" value="1"/>
</dbReference>
<evidence type="ECO:0000256" key="1">
    <source>
        <dbReference type="ARBA" id="ARBA00022737"/>
    </source>
</evidence>